<gene>
    <name evidence="2" type="ORF">CEPIT_LOCUS12016</name>
    <name evidence="3" type="ORF">CEPIT_LOCUS25047</name>
</gene>
<dbReference type="PANTHER" id="PTHR38390:SF2">
    <property type="entry name" value="OS01G0103900 PROTEIN"/>
    <property type="match status" value="1"/>
</dbReference>
<dbReference type="Proteomes" id="UP001152523">
    <property type="component" value="Unassembled WGS sequence"/>
</dbReference>
<dbReference type="PANTHER" id="PTHR38390">
    <property type="entry name" value="OS01G0103900 PROTEIN"/>
    <property type="match status" value="1"/>
</dbReference>
<dbReference type="EMBL" id="CAMAPF010000073">
    <property type="protein sequence ID" value="CAH9092231.1"/>
    <property type="molecule type" value="Genomic_DNA"/>
</dbReference>
<accession>A0AAV0EM88</accession>
<evidence type="ECO:0000256" key="1">
    <source>
        <dbReference type="SAM" id="MobiDB-lite"/>
    </source>
</evidence>
<proteinExistence type="predicted"/>
<organism evidence="3 4">
    <name type="scientific">Cuscuta epithymum</name>
    <dbReference type="NCBI Taxonomy" id="186058"/>
    <lineage>
        <taxon>Eukaryota</taxon>
        <taxon>Viridiplantae</taxon>
        <taxon>Streptophyta</taxon>
        <taxon>Embryophyta</taxon>
        <taxon>Tracheophyta</taxon>
        <taxon>Spermatophyta</taxon>
        <taxon>Magnoliopsida</taxon>
        <taxon>eudicotyledons</taxon>
        <taxon>Gunneridae</taxon>
        <taxon>Pentapetalae</taxon>
        <taxon>asterids</taxon>
        <taxon>lamiids</taxon>
        <taxon>Solanales</taxon>
        <taxon>Convolvulaceae</taxon>
        <taxon>Cuscuteae</taxon>
        <taxon>Cuscuta</taxon>
        <taxon>Cuscuta subgen. Cuscuta</taxon>
    </lineage>
</organism>
<evidence type="ECO:0000313" key="4">
    <source>
        <dbReference type="Proteomes" id="UP001152523"/>
    </source>
</evidence>
<protein>
    <submittedName>
        <fullName evidence="3">Uncharacterized protein</fullName>
    </submittedName>
</protein>
<comment type="caution">
    <text evidence="3">The sequence shown here is derived from an EMBL/GenBank/DDBJ whole genome shotgun (WGS) entry which is preliminary data.</text>
</comment>
<sequence>MTMLCFVLDLRCISTSLLHDLKQLLLQLANLHAISSSASNGSPSKPKPLPDQIGLCYIFKNRISCAHEQLKVAYSPRGHFNLRDFHHAVNSLPVDAFGPDFNNSSSFCGVDMKLSDVLSDEVLYSWGSQQKDITKKVVLISSCVLESLDSTTRMALTGAAEKCVSVEFVFLEQTSSHLADIPENINNFLKEIGDLENCIFEHRIQDARVFFGLVMKWSQELKDDMEEPLQAHFIFKNNLVGSSNKILCNVSTPVNQIIDEFSSCETCRCHGMPLDDSKRKESNVKYYCPVTGDELVILNIIENSVKIGENITLYLPSFHPCQDTPRVSSPVEFNVIKRTGLHSLNEGIIFGSSFIITPAFLESDETENSDLYCKVFQVMSSLLNSLDQGIVCSSNYNIDTARQSSFLCYYLLLPSEKGTMLLRRLAGSEEILPVPEVMPFKHMKVANDIENSVQASLFKMEVSDYDPFHHERGFHKKLNTLVKESLQFGAMPPRDKDVATVLNSQQQDTPAEASQSTKATKGKMIEENISVFDIGVGDITSELIAEEWEKLIVTREPKICSPSCNPNPKFETLILSTPQDSRQLDEKTSRILERLEIPKQLKRKTASPVTSSSVPMIMDSCGFIKKPLVPYGSSVGQSITSSQPIKPNFQKHRKKK</sequence>
<name>A0AAV0EM88_9ASTE</name>
<evidence type="ECO:0000313" key="3">
    <source>
        <dbReference type="EMBL" id="CAH9123224.1"/>
    </source>
</evidence>
<feature type="region of interest" description="Disordered" evidence="1">
    <location>
        <begin position="634"/>
        <end position="656"/>
    </location>
</feature>
<feature type="compositionally biased region" description="Polar residues" evidence="1">
    <location>
        <begin position="634"/>
        <end position="645"/>
    </location>
</feature>
<reference evidence="3" key="1">
    <citation type="submission" date="2022-07" db="EMBL/GenBank/DDBJ databases">
        <authorList>
            <person name="Macas J."/>
            <person name="Novak P."/>
            <person name="Neumann P."/>
        </authorList>
    </citation>
    <scope>NUCLEOTIDE SEQUENCE</scope>
</reference>
<dbReference type="AlphaFoldDB" id="A0AAV0EM88"/>
<keyword evidence="4" id="KW-1185">Reference proteome</keyword>
<evidence type="ECO:0000313" key="2">
    <source>
        <dbReference type="EMBL" id="CAH9092231.1"/>
    </source>
</evidence>
<dbReference type="EMBL" id="CAMAPF010000930">
    <property type="protein sequence ID" value="CAH9123224.1"/>
    <property type="molecule type" value="Genomic_DNA"/>
</dbReference>